<protein>
    <submittedName>
        <fullName evidence="2">VOC family protein</fullName>
    </submittedName>
</protein>
<dbReference type="Pfam" id="PF13669">
    <property type="entry name" value="Glyoxalase_4"/>
    <property type="match status" value="1"/>
</dbReference>
<dbReference type="PANTHER" id="PTHR36113">
    <property type="entry name" value="LYASE, PUTATIVE-RELATED-RELATED"/>
    <property type="match status" value="1"/>
</dbReference>
<evidence type="ECO:0000313" key="3">
    <source>
        <dbReference type="Proteomes" id="UP000516660"/>
    </source>
</evidence>
<dbReference type="InterPro" id="IPR051332">
    <property type="entry name" value="Fosfomycin_Res_Enzymes"/>
</dbReference>
<dbReference type="RefSeq" id="WP_191148288.1">
    <property type="nucleotide sequence ID" value="NZ_CP061274.1"/>
</dbReference>
<dbReference type="KEGG" id="czh:H9X71_03165"/>
<organism evidence="2 3">
    <name type="scientific">Clavibacter zhangzhiyongii</name>
    <dbReference type="NCBI Taxonomy" id="2768071"/>
    <lineage>
        <taxon>Bacteria</taxon>
        <taxon>Bacillati</taxon>
        <taxon>Actinomycetota</taxon>
        <taxon>Actinomycetes</taxon>
        <taxon>Micrococcales</taxon>
        <taxon>Microbacteriaceae</taxon>
        <taxon>Clavibacter</taxon>
    </lineage>
</organism>
<name>A0A7L7Z3N3_9MICO</name>
<dbReference type="InterPro" id="IPR037523">
    <property type="entry name" value="VOC_core"/>
</dbReference>
<sequence length="130" mass="14406">MPARGSLHHVELQVRDLDRALASWGWILGELGYAEDARWSDGMTLRLGDAYVVIARAPRDLPHDRRGAGLSHLAFHAGSAADVDRLWQEAPDHGWSRLYADRHPFAGGSEHRAAFLEDAERFKVELVAGG</sequence>
<keyword evidence="3" id="KW-1185">Reference proteome</keyword>
<gene>
    <name evidence="2" type="ORF">H9X71_03165</name>
</gene>
<dbReference type="EMBL" id="CP061274">
    <property type="protein sequence ID" value="QOD44364.1"/>
    <property type="molecule type" value="Genomic_DNA"/>
</dbReference>
<reference evidence="2 3" key="1">
    <citation type="submission" date="2020-08" db="EMBL/GenBank/DDBJ databases">
        <title>Description of Clavibacter zhangzhiyonge sp. nov., a phytopathogenic actinobacterium isolated from barley seeds, causing leaf brown spot and decline.</title>
        <authorList>
            <person name="Tian Q."/>
            <person name="Chuan J."/>
            <person name="Zhao W."/>
            <person name="Li X."/>
        </authorList>
    </citation>
    <scope>NUCLEOTIDE SEQUENCE [LARGE SCALE GENOMIC DNA]</scope>
    <source>
        <strain evidence="2 3">DM1</strain>
    </source>
</reference>
<proteinExistence type="predicted"/>
<evidence type="ECO:0000313" key="2">
    <source>
        <dbReference type="EMBL" id="QOD44364.1"/>
    </source>
</evidence>
<evidence type="ECO:0000259" key="1">
    <source>
        <dbReference type="PROSITE" id="PS51819"/>
    </source>
</evidence>
<accession>A0A7L7Z3N3</accession>
<dbReference type="PROSITE" id="PS51819">
    <property type="entry name" value="VOC"/>
    <property type="match status" value="1"/>
</dbReference>
<dbReference type="AlphaFoldDB" id="A0A7L7Z3N3"/>
<dbReference type="SUPFAM" id="SSF54593">
    <property type="entry name" value="Glyoxalase/Bleomycin resistance protein/Dihydroxybiphenyl dioxygenase"/>
    <property type="match status" value="1"/>
</dbReference>
<feature type="domain" description="VOC" evidence="1">
    <location>
        <begin position="6"/>
        <end position="129"/>
    </location>
</feature>
<dbReference type="Proteomes" id="UP000516660">
    <property type="component" value="Chromosome"/>
</dbReference>
<dbReference type="InterPro" id="IPR029068">
    <property type="entry name" value="Glyas_Bleomycin-R_OHBP_Dase"/>
</dbReference>
<dbReference type="PANTHER" id="PTHR36113:SF6">
    <property type="entry name" value="FOSFOMYCIN RESISTANCE PROTEIN FOSX"/>
    <property type="match status" value="1"/>
</dbReference>
<dbReference type="Gene3D" id="3.10.180.10">
    <property type="entry name" value="2,3-Dihydroxybiphenyl 1,2-Dioxygenase, domain 1"/>
    <property type="match status" value="1"/>
</dbReference>